<accession>A0A8H6Y4S8</accession>
<protein>
    <submittedName>
        <fullName evidence="3">Uncharacterized protein</fullName>
    </submittedName>
</protein>
<feature type="region of interest" description="Disordered" evidence="1">
    <location>
        <begin position="193"/>
        <end position="220"/>
    </location>
</feature>
<dbReference type="EMBL" id="JACAZI010000008">
    <property type="protein sequence ID" value="KAF7354183.1"/>
    <property type="molecule type" value="Genomic_DNA"/>
</dbReference>
<keyword evidence="2" id="KW-0472">Membrane</keyword>
<reference evidence="3" key="1">
    <citation type="submission" date="2020-05" db="EMBL/GenBank/DDBJ databases">
        <title>Mycena genomes resolve the evolution of fungal bioluminescence.</title>
        <authorList>
            <person name="Tsai I.J."/>
        </authorList>
    </citation>
    <scope>NUCLEOTIDE SEQUENCE</scope>
    <source>
        <strain evidence="3">CCC161011</strain>
    </source>
</reference>
<evidence type="ECO:0000256" key="2">
    <source>
        <dbReference type="SAM" id="Phobius"/>
    </source>
</evidence>
<comment type="caution">
    <text evidence="3">The sequence shown here is derived from an EMBL/GenBank/DDBJ whole genome shotgun (WGS) entry which is preliminary data.</text>
</comment>
<dbReference type="OrthoDB" id="2444812at2759"/>
<feature type="transmembrane region" description="Helical" evidence="2">
    <location>
        <begin position="55"/>
        <end position="85"/>
    </location>
</feature>
<keyword evidence="2" id="KW-0812">Transmembrane</keyword>
<organism evidence="3 4">
    <name type="scientific">Mycena venus</name>
    <dbReference type="NCBI Taxonomy" id="2733690"/>
    <lineage>
        <taxon>Eukaryota</taxon>
        <taxon>Fungi</taxon>
        <taxon>Dikarya</taxon>
        <taxon>Basidiomycota</taxon>
        <taxon>Agaricomycotina</taxon>
        <taxon>Agaricomycetes</taxon>
        <taxon>Agaricomycetidae</taxon>
        <taxon>Agaricales</taxon>
        <taxon>Marasmiineae</taxon>
        <taxon>Mycenaceae</taxon>
        <taxon>Mycena</taxon>
    </lineage>
</organism>
<evidence type="ECO:0000313" key="4">
    <source>
        <dbReference type="Proteomes" id="UP000620124"/>
    </source>
</evidence>
<gene>
    <name evidence="3" type="ORF">MVEN_01106000</name>
</gene>
<keyword evidence="2" id="KW-1133">Transmembrane helix</keyword>
<proteinExistence type="predicted"/>
<dbReference type="AlphaFoldDB" id="A0A8H6Y4S8"/>
<sequence>MVVRGVLRVGAARHFVCARKHPTTRIVSVADAGAIFGARHRRGSAPWGDVIATSIFVLAFVDLLGCKLSLFISALGMGGFFIGVLKRSPLLATSTVGTVVSDSSKIAAYLDAMHPDTPRLMHVGTIGLHSTFVDAACTLHPTLEIRAPRISREARPRILVAEDVVNELQGKMVMSKAPSLWTNTRHKLNYEPTPLTTGHSLPPPPIPGNKPTRSAPTGPPRLHILGATWGGIFATPDIQSLVSAMQTLTLDMRSLVHVRSPDPLPNTVKTLSVLYQYANAPRACACYPPWSWTCPPPSGRACTRGTRPDAGGVAEPASVERLRSGVDLVQ</sequence>
<dbReference type="Proteomes" id="UP000620124">
    <property type="component" value="Unassembled WGS sequence"/>
</dbReference>
<evidence type="ECO:0000313" key="3">
    <source>
        <dbReference type="EMBL" id="KAF7354183.1"/>
    </source>
</evidence>
<keyword evidence="4" id="KW-1185">Reference proteome</keyword>
<name>A0A8H6Y4S8_9AGAR</name>
<evidence type="ECO:0000256" key="1">
    <source>
        <dbReference type="SAM" id="MobiDB-lite"/>
    </source>
</evidence>